<dbReference type="RefSeq" id="WP_120199655.1">
    <property type="nucleotide sequence ID" value="NZ_RAQJ01000001.1"/>
</dbReference>
<dbReference type="EMBL" id="RAQJ01000001">
    <property type="protein sequence ID" value="RKE98440.1"/>
    <property type="molecule type" value="Genomic_DNA"/>
</dbReference>
<gene>
    <name evidence="1" type="ORF">BXY80_0527</name>
</gene>
<dbReference type="AlphaFoldDB" id="A0A420DW36"/>
<reference evidence="1 2" key="1">
    <citation type="submission" date="2018-09" db="EMBL/GenBank/DDBJ databases">
        <title>Genomic Encyclopedia of Archaeal and Bacterial Type Strains, Phase II (KMG-II): from individual species to whole genera.</title>
        <authorList>
            <person name="Goeker M."/>
        </authorList>
    </citation>
    <scope>NUCLEOTIDE SEQUENCE [LARGE SCALE GENOMIC DNA]</scope>
    <source>
        <strain evidence="1 2">DSM 26283</strain>
    </source>
</reference>
<accession>A0A420DW36</accession>
<dbReference type="Gene3D" id="3.10.450.50">
    <property type="match status" value="1"/>
</dbReference>
<evidence type="ECO:0000313" key="1">
    <source>
        <dbReference type="EMBL" id="RKE98440.1"/>
    </source>
</evidence>
<comment type="caution">
    <text evidence="1">The sequence shown here is derived from an EMBL/GenBank/DDBJ whole genome shotgun (WGS) entry which is preliminary data.</text>
</comment>
<name>A0A420DW36_9FLAO</name>
<sequence>MNIKEQATKMDNIVAQGAIVDAVKEFFADNATTSDYNGLATTNKAQMIEKMEGFAGAIAAVNGITLHHTIVDGNVSASEFTFDFNMKDDTKIYWHEIIRRKWNNDGKVIQEEYFNAQ</sequence>
<evidence type="ECO:0008006" key="3">
    <source>
        <dbReference type="Google" id="ProtNLM"/>
    </source>
</evidence>
<evidence type="ECO:0000313" key="2">
    <source>
        <dbReference type="Proteomes" id="UP000284892"/>
    </source>
</evidence>
<dbReference type="Proteomes" id="UP000284892">
    <property type="component" value="Unassembled WGS sequence"/>
</dbReference>
<organism evidence="1 2">
    <name type="scientific">Ichthyenterobacterium magnum</name>
    <dbReference type="NCBI Taxonomy" id="1230530"/>
    <lineage>
        <taxon>Bacteria</taxon>
        <taxon>Pseudomonadati</taxon>
        <taxon>Bacteroidota</taxon>
        <taxon>Flavobacteriia</taxon>
        <taxon>Flavobacteriales</taxon>
        <taxon>Flavobacteriaceae</taxon>
        <taxon>Ichthyenterobacterium</taxon>
    </lineage>
</organism>
<dbReference type="InterPro" id="IPR032710">
    <property type="entry name" value="NTF2-like_dom_sf"/>
</dbReference>
<dbReference type="OrthoDB" id="336094at2"/>
<protein>
    <recommendedName>
        <fullName evidence="3">SnoaL-like protein</fullName>
    </recommendedName>
</protein>
<proteinExistence type="predicted"/>
<dbReference type="SUPFAM" id="SSF54427">
    <property type="entry name" value="NTF2-like"/>
    <property type="match status" value="1"/>
</dbReference>
<keyword evidence="2" id="KW-1185">Reference proteome</keyword>